<evidence type="ECO:0000313" key="4">
    <source>
        <dbReference type="Proteomes" id="UP000199170"/>
    </source>
</evidence>
<gene>
    <name evidence="3" type="ORF">SAMN04487946_11948</name>
</gene>
<dbReference type="RefSeq" id="WP_089769655.1">
    <property type="nucleotide sequence ID" value="NZ_FNPB01000019.1"/>
</dbReference>
<feature type="region of interest" description="Disordered" evidence="1">
    <location>
        <begin position="58"/>
        <end position="81"/>
    </location>
</feature>
<protein>
    <submittedName>
        <fullName evidence="3">Uncharacterized protein</fullName>
    </submittedName>
</protein>
<keyword evidence="2" id="KW-0472">Membrane</keyword>
<accession>A0A1H3KI79</accession>
<dbReference type="AlphaFoldDB" id="A0A1H3KI79"/>
<keyword evidence="4" id="KW-1185">Reference proteome</keyword>
<proteinExistence type="predicted"/>
<evidence type="ECO:0000256" key="2">
    <source>
        <dbReference type="SAM" id="Phobius"/>
    </source>
</evidence>
<dbReference type="EMBL" id="FNPB01000019">
    <property type="protein sequence ID" value="SDY51318.1"/>
    <property type="molecule type" value="Genomic_DNA"/>
</dbReference>
<dbReference type="Proteomes" id="UP000199170">
    <property type="component" value="Unassembled WGS sequence"/>
</dbReference>
<name>A0A1H3KI79_9EURY</name>
<organism evidence="3 4">
    <name type="scientific">Halobellus clavatus</name>
    <dbReference type="NCBI Taxonomy" id="660517"/>
    <lineage>
        <taxon>Archaea</taxon>
        <taxon>Methanobacteriati</taxon>
        <taxon>Methanobacteriota</taxon>
        <taxon>Stenosarchaea group</taxon>
        <taxon>Halobacteria</taxon>
        <taxon>Halobacteriales</taxon>
        <taxon>Haloferacaceae</taxon>
        <taxon>Halobellus</taxon>
    </lineage>
</organism>
<reference evidence="4" key="1">
    <citation type="submission" date="2016-10" db="EMBL/GenBank/DDBJ databases">
        <authorList>
            <person name="Varghese N."/>
            <person name="Submissions S."/>
        </authorList>
    </citation>
    <scope>NUCLEOTIDE SEQUENCE [LARGE SCALE GENOMIC DNA]</scope>
    <source>
        <strain evidence="4">CGMCC 1.10118</strain>
    </source>
</reference>
<evidence type="ECO:0000256" key="1">
    <source>
        <dbReference type="SAM" id="MobiDB-lite"/>
    </source>
</evidence>
<keyword evidence="2" id="KW-1133">Transmembrane helix</keyword>
<keyword evidence="2" id="KW-0812">Transmembrane</keyword>
<dbReference type="STRING" id="660517.SAMN04487946_11948"/>
<sequence length="81" mass="8298">MSRAVTSLSVVLGAGFTALTTAITNLSVYSGDGFLVTIIPIATALLIGVNEMMIDADGNSDDLPDGLTEKEIRDLGGDPDA</sequence>
<evidence type="ECO:0000313" key="3">
    <source>
        <dbReference type="EMBL" id="SDY51318.1"/>
    </source>
</evidence>
<feature type="compositionally biased region" description="Basic and acidic residues" evidence="1">
    <location>
        <begin position="67"/>
        <end position="81"/>
    </location>
</feature>
<feature type="transmembrane region" description="Helical" evidence="2">
    <location>
        <begin position="32"/>
        <end position="49"/>
    </location>
</feature>